<keyword evidence="2" id="KW-1133">Transmembrane helix</keyword>
<feature type="compositionally biased region" description="Polar residues" evidence="1">
    <location>
        <begin position="284"/>
        <end position="296"/>
    </location>
</feature>
<dbReference type="Pfam" id="PF08666">
    <property type="entry name" value="SAF"/>
    <property type="match status" value="1"/>
</dbReference>
<evidence type="ECO:0000313" key="5">
    <source>
        <dbReference type="Proteomes" id="UP000672097"/>
    </source>
</evidence>
<protein>
    <submittedName>
        <fullName evidence="4">Flp pilus assembly protein CpaB</fullName>
    </submittedName>
</protein>
<accession>A0ABS5E1L3</accession>
<dbReference type="InterPro" id="IPR013974">
    <property type="entry name" value="SAF"/>
</dbReference>
<feature type="compositionally biased region" description="Low complexity" evidence="1">
    <location>
        <begin position="255"/>
        <end position="267"/>
    </location>
</feature>
<feature type="transmembrane region" description="Helical" evidence="2">
    <location>
        <begin position="21"/>
        <end position="42"/>
    </location>
</feature>
<feature type="compositionally biased region" description="Low complexity" evidence="1">
    <location>
        <begin position="297"/>
        <end position="315"/>
    </location>
</feature>
<feature type="region of interest" description="Disordered" evidence="1">
    <location>
        <begin position="253"/>
        <end position="315"/>
    </location>
</feature>
<dbReference type="Pfam" id="PF16976">
    <property type="entry name" value="RcpC"/>
    <property type="match status" value="1"/>
</dbReference>
<dbReference type="NCBIfam" id="TIGR03177">
    <property type="entry name" value="pilus_cpaB"/>
    <property type="match status" value="1"/>
</dbReference>
<sequence length="315" mass="32678">MNAPTASPSLKSTRGATRRTWIILVVALVLGGASAMLSLSYLNRQKAAIAAQANLESGQKVQMIVAKRPLGRGDAISAETVAAREIPVEYAHSLALKASDFERVEGKLLAYPIKAGEMILPSLIQGGAATFSARVEPGRRAVTMQVDEISSISGLVEPGDLIDLMLTTSQGGRRSAPVPVLLGVEVMATGQRVANDPRTGESRRYSTVTLNTTPEQARNVISAREMGKITALLRNPNDKPAGAVEEVDVSLMEDGPTAPSAAPRGRPAAPPAPEVQVLYGGAGKSSSQGKVMSNLSAAPNDAPPTAAAAPSTTGR</sequence>
<name>A0ABS5E1L3_9BURK</name>
<evidence type="ECO:0000256" key="2">
    <source>
        <dbReference type="SAM" id="Phobius"/>
    </source>
</evidence>
<evidence type="ECO:0000313" key="4">
    <source>
        <dbReference type="EMBL" id="MBQ0937199.1"/>
    </source>
</evidence>
<dbReference type="EMBL" id="JAGQDG010000007">
    <property type="protein sequence ID" value="MBQ0937199.1"/>
    <property type="molecule type" value="Genomic_DNA"/>
</dbReference>
<dbReference type="SMART" id="SM00858">
    <property type="entry name" value="SAF"/>
    <property type="match status" value="1"/>
</dbReference>
<dbReference type="InterPro" id="IPR017592">
    <property type="entry name" value="Pilus_assmbl_Flp-typ_CpaB"/>
</dbReference>
<evidence type="ECO:0000259" key="3">
    <source>
        <dbReference type="SMART" id="SM00858"/>
    </source>
</evidence>
<feature type="domain" description="SAF" evidence="3">
    <location>
        <begin position="61"/>
        <end position="125"/>
    </location>
</feature>
<reference evidence="4 5" key="1">
    <citation type="submission" date="2021-04" db="EMBL/GenBank/DDBJ databases">
        <title>The genome sequence of type strain Ideonella paludis KCTC 32238.</title>
        <authorList>
            <person name="Liu Y."/>
        </authorList>
    </citation>
    <scope>NUCLEOTIDE SEQUENCE [LARGE SCALE GENOMIC DNA]</scope>
    <source>
        <strain evidence="4 5">KCTC 32238</strain>
    </source>
</reference>
<keyword evidence="5" id="KW-1185">Reference proteome</keyword>
<keyword evidence="2" id="KW-0812">Transmembrane</keyword>
<dbReference type="RefSeq" id="WP_210810667.1">
    <property type="nucleotide sequence ID" value="NZ_JAGQDG010000007.1"/>
</dbReference>
<comment type="caution">
    <text evidence="4">The sequence shown here is derived from an EMBL/GenBank/DDBJ whole genome shotgun (WGS) entry which is preliminary data.</text>
</comment>
<dbReference type="InterPro" id="IPR031571">
    <property type="entry name" value="RcpC_dom"/>
</dbReference>
<organism evidence="4 5">
    <name type="scientific">Ideonella paludis</name>
    <dbReference type="NCBI Taxonomy" id="1233411"/>
    <lineage>
        <taxon>Bacteria</taxon>
        <taxon>Pseudomonadati</taxon>
        <taxon>Pseudomonadota</taxon>
        <taxon>Betaproteobacteria</taxon>
        <taxon>Burkholderiales</taxon>
        <taxon>Sphaerotilaceae</taxon>
        <taxon>Ideonella</taxon>
    </lineage>
</organism>
<dbReference type="Proteomes" id="UP000672097">
    <property type="component" value="Unassembled WGS sequence"/>
</dbReference>
<evidence type="ECO:0000256" key="1">
    <source>
        <dbReference type="SAM" id="MobiDB-lite"/>
    </source>
</evidence>
<gene>
    <name evidence="4" type="primary">cpaB</name>
    <name evidence="4" type="ORF">KAK11_17870</name>
</gene>
<dbReference type="CDD" id="cd11614">
    <property type="entry name" value="SAF_CpaB_FlgA_like"/>
    <property type="match status" value="1"/>
</dbReference>
<proteinExistence type="predicted"/>
<keyword evidence="2" id="KW-0472">Membrane</keyword>